<dbReference type="Pfam" id="PF00565">
    <property type="entry name" value="SNase"/>
    <property type="match status" value="1"/>
</dbReference>
<keyword evidence="1" id="KW-0732">Signal</keyword>
<keyword evidence="4" id="KW-1185">Reference proteome</keyword>
<organism evidence="3 4">
    <name type="scientific">Desulfovibrio subterraneus</name>
    <dbReference type="NCBI Taxonomy" id="2718620"/>
    <lineage>
        <taxon>Bacteria</taxon>
        <taxon>Pseudomonadati</taxon>
        <taxon>Thermodesulfobacteriota</taxon>
        <taxon>Desulfovibrionia</taxon>
        <taxon>Desulfovibrionales</taxon>
        <taxon>Desulfovibrionaceae</taxon>
        <taxon>Desulfovibrio</taxon>
    </lineage>
</organism>
<evidence type="ECO:0000256" key="1">
    <source>
        <dbReference type="SAM" id="SignalP"/>
    </source>
</evidence>
<dbReference type="InterPro" id="IPR016071">
    <property type="entry name" value="Staphylococal_nuclease_OB-fold"/>
</dbReference>
<dbReference type="EMBL" id="BLVO01000013">
    <property type="protein sequence ID" value="GFM33577.1"/>
    <property type="molecule type" value="Genomic_DNA"/>
</dbReference>
<proteinExistence type="predicted"/>
<sequence>MNTHNLQLPALLLLILLNACSCLVGTAEARDTDYGDMDAVVMRIVDGDTIIVDIPDLPPVIGKNIGIRISGCDTPELHDKRPEMRILAIQAKYFVTTLLQGRKIRLKNIKRGKYFRLIADVEVGESSLSTLLIDKGFARPYSGGKRNW</sequence>
<reference evidence="3 4" key="1">
    <citation type="submission" date="2020-05" db="EMBL/GenBank/DDBJ databases">
        <title>Draft genome sequence of Desulfovibrio sp. strain HN2T.</title>
        <authorList>
            <person name="Ueno A."/>
            <person name="Tamazawa S."/>
            <person name="Tamamura S."/>
            <person name="Murakami T."/>
            <person name="Kiyama T."/>
            <person name="Inomata H."/>
            <person name="Amano Y."/>
            <person name="Miyakawa K."/>
            <person name="Tamaki H."/>
            <person name="Naganuma T."/>
            <person name="Kaneko K."/>
        </authorList>
    </citation>
    <scope>NUCLEOTIDE SEQUENCE [LARGE SCALE GENOMIC DNA]</scope>
    <source>
        <strain evidence="3 4">HN2</strain>
    </source>
</reference>
<feature type="chain" id="PRO_5029903139" description="TNase-like domain-containing protein" evidence="1">
    <location>
        <begin position="30"/>
        <end position="148"/>
    </location>
</feature>
<dbReference type="AlphaFoldDB" id="A0A7J0BIP8"/>
<dbReference type="PROSITE" id="PS50830">
    <property type="entry name" value="TNASE_3"/>
    <property type="match status" value="1"/>
</dbReference>
<feature type="domain" description="TNase-like" evidence="2">
    <location>
        <begin position="35"/>
        <end position="148"/>
    </location>
</feature>
<protein>
    <recommendedName>
        <fullName evidence="2">TNase-like domain-containing protein</fullName>
    </recommendedName>
</protein>
<gene>
    <name evidence="3" type="ORF">DSM101010T_19420</name>
</gene>
<dbReference type="SMART" id="SM00318">
    <property type="entry name" value="SNc"/>
    <property type="match status" value="1"/>
</dbReference>
<accession>A0A7J0BIP8</accession>
<evidence type="ECO:0000313" key="3">
    <source>
        <dbReference type="EMBL" id="GFM33577.1"/>
    </source>
</evidence>
<evidence type="ECO:0000259" key="2">
    <source>
        <dbReference type="PROSITE" id="PS50830"/>
    </source>
</evidence>
<evidence type="ECO:0000313" key="4">
    <source>
        <dbReference type="Proteomes" id="UP000503840"/>
    </source>
</evidence>
<dbReference type="SUPFAM" id="SSF50199">
    <property type="entry name" value="Staphylococcal nuclease"/>
    <property type="match status" value="1"/>
</dbReference>
<dbReference type="InterPro" id="IPR035437">
    <property type="entry name" value="SNase_OB-fold_sf"/>
</dbReference>
<dbReference type="Proteomes" id="UP000503840">
    <property type="component" value="Unassembled WGS sequence"/>
</dbReference>
<feature type="signal peptide" evidence="1">
    <location>
        <begin position="1"/>
        <end position="29"/>
    </location>
</feature>
<dbReference type="Gene3D" id="2.40.50.90">
    <property type="match status" value="1"/>
</dbReference>
<name>A0A7J0BIP8_9BACT</name>
<comment type="caution">
    <text evidence="3">The sequence shown here is derived from an EMBL/GenBank/DDBJ whole genome shotgun (WGS) entry which is preliminary data.</text>
</comment>